<dbReference type="EMBL" id="SGPL01000118">
    <property type="protein sequence ID" value="THH17262.1"/>
    <property type="molecule type" value="Genomic_DNA"/>
</dbReference>
<keyword evidence="3" id="KW-1185">Reference proteome</keyword>
<gene>
    <name evidence="2" type="ORF">EW146_g3512</name>
</gene>
<dbReference type="AlphaFoldDB" id="A0A4S4LXJ6"/>
<feature type="compositionally biased region" description="Polar residues" evidence="1">
    <location>
        <begin position="27"/>
        <end position="41"/>
    </location>
</feature>
<comment type="caution">
    <text evidence="2">The sequence shown here is derived from an EMBL/GenBank/DDBJ whole genome shotgun (WGS) entry which is preliminary data.</text>
</comment>
<evidence type="ECO:0000313" key="2">
    <source>
        <dbReference type="EMBL" id="THH17262.1"/>
    </source>
</evidence>
<reference evidence="2 3" key="1">
    <citation type="submission" date="2019-02" db="EMBL/GenBank/DDBJ databases">
        <title>Genome sequencing of the rare red list fungi Bondarzewia mesenterica.</title>
        <authorList>
            <person name="Buettner E."/>
            <person name="Kellner H."/>
        </authorList>
    </citation>
    <scope>NUCLEOTIDE SEQUENCE [LARGE SCALE GENOMIC DNA]</scope>
    <source>
        <strain evidence="2 3">DSM 108281</strain>
    </source>
</reference>
<feature type="region of interest" description="Disordered" evidence="1">
    <location>
        <begin position="59"/>
        <end position="80"/>
    </location>
</feature>
<dbReference type="Proteomes" id="UP000310158">
    <property type="component" value="Unassembled WGS sequence"/>
</dbReference>
<organism evidence="2 3">
    <name type="scientific">Bondarzewia mesenterica</name>
    <dbReference type="NCBI Taxonomy" id="1095465"/>
    <lineage>
        <taxon>Eukaryota</taxon>
        <taxon>Fungi</taxon>
        <taxon>Dikarya</taxon>
        <taxon>Basidiomycota</taxon>
        <taxon>Agaricomycotina</taxon>
        <taxon>Agaricomycetes</taxon>
        <taxon>Russulales</taxon>
        <taxon>Bondarzewiaceae</taxon>
        <taxon>Bondarzewia</taxon>
    </lineage>
</organism>
<evidence type="ECO:0000256" key="1">
    <source>
        <dbReference type="SAM" id="MobiDB-lite"/>
    </source>
</evidence>
<feature type="region of interest" description="Disordered" evidence="1">
    <location>
        <begin position="137"/>
        <end position="181"/>
    </location>
</feature>
<evidence type="ECO:0000313" key="3">
    <source>
        <dbReference type="Proteomes" id="UP000310158"/>
    </source>
</evidence>
<proteinExistence type="predicted"/>
<feature type="region of interest" description="Disordered" evidence="1">
    <location>
        <begin position="1"/>
        <end position="41"/>
    </location>
</feature>
<accession>A0A4S4LXJ6</accession>
<protein>
    <submittedName>
        <fullName evidence="2">Uncharacterized protein</fullName>
    </submittedName>
</protein>
<sequence>MPSSSTLKHSPLHDPSPAENTCVAGPSGSSGNHVQLSSQPSAPKGQYYCQPYYSPMHNHQYPPPSQLLPGPSYTGSSGNQPPVPSQIPYYYMPPSYFVPMKVGYTMDNSRFLYPTMPNIAYGTNGYQVSSTLPTAPVDATGVTSKAPPKTHIPSHDSTTPAQPVPCTPSGSVEGERPSAGDLPTDCAGCAKGCRAFKERESSDTNAVDGQETRTWTVDDLKALLAKAGPYAPINDSDVEIIEKACLHLEHSLTTVQCLTDRLAMAEDQYTWLAARDRERSISLKLALRRLQRMRVGLMQQRLWRMPPASKLQ</sequence>
<name>A0A4S4LXJ6_9AGAM</name>